<comment type="caution">
    <text evidence="1">The sequence shown here is derived from an EMBL/GenBank/DDBJ whole genome shotgun (WGS) entry which is preliminary data.</text>
</comment>
<dbReference type="Proteomes" id="UP000541185">
    <property type="component" value="Unassembled WGS sequence"/>
</dbReference>
<reference evidence="1 2" key="1">
    <citation type="submission" date="2020-04" db="EMBL/GenBank/DDBJ databases">
        <title>Ramlibacter sp. G-1-2-2 isolated from soil.</title>
        <authorList>
            <person name="Dahal R.H."/>
        </authorList>
    </citation>
    <scope>NUCLEOTIDE SEQUENCE [LARGE SCALE GENOMIC DNA]</scope>
    <source>
        <strain evidence="1 2">G-1-2-2</strain>
    </source>
</reference>
<proteinExistence type="predicted"/>
<keyword evidence="2" id="KW-1185">Reference proteome</keyword>
<dbReference type="AlphaFoldDB" id="A0A848HDU1"/>
<gene>
    <name evidence="1" type="ORF">HHL11_23360</name>
</gene>
<organism evidence="1 2">
    <name type="scientific">Ramlibacter agri</name>
    <dbReference type="NCBI Taxonomy" id="2728837"/>
    <lineage>
        <taxon>Bacteria</taxon>
        <taxon>Pseudomonadati</taxon>
        <taxon>Pseudomonadota</taxon>
        <taxon>Betaproteobacteria</taxon>
        <taxon>Burkholderiales</taxon>
        <taxon>Comamonadaceae</taxon>
        <taxon>Ramlibacter</taxon>
    </lineage>
</organism>
<evidence type="ECO:0000313" key="2">
    <source>
        <dbReference type="Proteomes" id="UP000541185"/>
    </source>
</evidence>
<dbReference type="EMBL" id="JABBFX010000002">
    <property type="protein sequence ID" value="NML46703.1"/>
    <property type="molecule type" value="Genomic_DNA"/>
</dbReference>
<sequence length="191" mass="20652">MPQAQALLERFINADCEACWRDPATPQAPAGTLALDWVLPGAQGENAPLATVAVDEAAERLAFLKKTPPERATSVASRRAGKGAPLRIALGDAFNDYVGVSMELKMPGQARWNAWLLLVEQLPAGVEGSPVPRNLVRGVFRPDWSRPASVLEETRAMRVAEGVRPERLRLVAVLQDGHGEIRAITETGCPE</sequence>
<name>A0A848HDU1_9BURK</name>
<evidence type="ECO:0000313" key="1">
    <source>
        <dbReference type="EMBL" id="NML46703.1"/>
    </source>
</evidence>
<protein>
    <submittedName>
        <fullName evidence="1">Uncharacterized protein</fullName>
    </submittedName>
</protein>
<accession>A0A848HDU1</accession>